<dbReference type="RefSeq" id="WP_275476942.1">
    <property type="nucleotide sequence ID" value="NZ_CP162940.1"/>
</dbReference>
<dbReference type="PANTHER" id="PTHR11839">
    <property type="entry name" value="UDP/ADP-SUGAR PYROPHOSPHATASE"/>
    <property type="match status" value="1"/>
</dbReference>
<dbReference type="PROSITE" id="PS00893">
    <property type="entry name" value="NUDIX_BOX"/>
    <property type="match status" value="1"/>
</dbReference>
<dbReference type="GO" id="GO:0016787">
    <property type="term" value="F:hydrolase activity"/>
    <property type="evidence" value="ECO:0007669"/>
    <property type="project" value="UniProtKB-KW"/>
</dbReference>
<dbReference type="InterPro" id="IPR020084">
    <property type="entry name" value="NUDIX_hydrolase_CS"/>
</dbReference>
<evidence type="ECO:0000313" key="6">
    <source>
        <dbReference type="Proteomes" id="UP001579974"/>
    </source>
</evidence>
<dbReference type="InterPro" id="IPR020476">
    <property type="entry name" value="Nudix_hydrolase"/>
</dbReference>
<dbReference type="SUPFAM" id="SSF55811">
    <property type="entry name" value="Nudix"/>
    <property type="match status" value="1"/>
</dbReference>
<keyword evidence="6" id="KW-1185">Reference proteome</keyword>
<organism evidence="5 6">
    <name type="scientific">Alicyclobacillus fastidiosus</name>
    <dbReference type="NCBI Taxonomy" id="392011"/>
    <lineage>
        <taxon>Bacteria</taxon>
        <taxon>Bacillati</taxon>
        <taxon>Bacillota</taxon>
        <taxon>Bacilli</taxon>
        <taxon>Bacillales</taxon>
        <taxon>Alicyclobacillaceae</taxon>
        <taxon>Alicyclobacillus</taxon>
    </lineage>
</organism>
<sequence>MIQLKKVTVQLPNGKQSTREVVVHPGAVAVLAEPQPGTVILVRQYRKACETSLWEIPAGKLEPGENPDAAAIRELSEETGYQASRVEKIHRFYTSPGFANEVLHVYYATDLVAGDVHLDEDEFVEMERFTKEEVTQMMQRGEINDAKTLVALLWWCQTDR</sequence>
<keyword evidence="2 3" id="KW-0378">Hydrolase</keyword>
<dbReference type="CDD" id="cd03424">
    <property type="entry name" value="NUDIX_ADPRase_Nudt5_UGPPase_Nudt14"/>
    <property type="match status" value="1"/>
</dbReference>
<dbReference type="PANTHER" id="PTHR11839:SF18">
    <property type="entry name" value="NUDIX HYDROLASE DOMAIN-CONTAINING PROTEIN"/>
    <property type="match status" value="1"/>
</dbReference>
<dbReference type="Proteomes" id="UP001579974">
    <property type="component" value="Unassembled WGS sequence"/>
</dbReference>
<evidence type="ECO:0000259" key="4">
    <source>
        <dbReference type="PROSITE" id="PS51462"/>
    </source>
</evidence>
<name>A0ABV5AFZ3_9BACL</name>
<protein>
    <submittedName>
        <fullName evidence="5">NUDIX hydrolase</fullName>
        <ecNumber evidence="5">3.6.-.-</ecNumber>
    </submittedName>
</protein>
<comment type="caution">
    <text evidence="5">The sequence shown here is derived from an EMBL/GenBank/DDBJ whole genome shotgun (WGS) entry which is preliminary data.</text>
</comment>
<dbReference type="InterPro" id="IPR000086">
    <property type="entry name" value="NUDIX_hydrolase_dom"/>
</dbReference>
<dbReference type="PROSITE" id="PS51462">
    <property type="entry name" value="NUDIX"/>
    <property type="match status" value="1"/>
</dbReference>
<reference evidence="5 6" key="1">
    <citation type="journal article" date="2024" name="Int. J. Mol. Sci.">
        <title>Exploration of Alicyclobacillus spp. Genome in Search of Antibiotic Resistance.</title>
        <authorList>
            <person name="Bucka-Kolendo J."/>
            <person name="Kiousi D.E."/>
            <person name="Dekowska A."/>
            <person name="Mikolajczuk-Szczyrba A."/>
            <person name="Karadedos D.M."/>
            <person name="Michael P."/>
            <person name="Galanis A."/>
            <person name="Sokolowska B."/>
        </authorList>
    </citation>
    <scope>NUCLEOTIDE SEQUENCE [LARGE SCALE GENOMIC DNA]</scope>
    <source>
        <strain evidence="5 6">KKP 3000</strain>
    </source>
</reference>
<proteinExistence type="inferred from homology"/>
<accession>A0ABV5AFZ3</accession>
<evidence type="ECO:0000313" key="5">
    <source>
        <dbReference type="EMBL" id="MFB5191188.1"/>
    </source>
</evidence>
<dbReference type="EC" id="3.6.-.-" evidence="5"/>
<evidence type="ECO:0000256" key="2">
    <source>
        <dbReference type="ARBA" id="ARBA00022801"/>
    </source>
</evidence>
<comment type="cofactor">
    <cofactor evidence="1">
        <name>Mg(2+)</name>
        <dbReference type="ChEBI" id="CHEBI:18420"/>
    </cofactor>
</comment>
<gene>
    <name evidence="5" type="ORF">KKP3000_004692</name>
</gene>
<dbReference type="Pfam" id="PF00293">
    <property type="entry name" value="NUDIX"/>
    <property type="match status" value="1"/>
</dbReference>
<dbReference type="Gene3D" id="3.90.79.10">
    <property type="entry name" value="Nucleoside Triphosphate Pyrophosphohydrolase"/>
    <property type="match status" value="1"/>
</dbReference>
<evidence type="ECO:0000256" key="3">
    <source>
        <dbReference type="RuleBase" id="RU003476"/>
    </source>
</evidence>
<dbReference type="InterPro" id="IPR015797">
    <property type="entry name" value="NUDIX_hydrolase-like_dom_sf"/>
</dbReference>
<dbReference type="EMBL" id="JBDXSU010000009">
    <property type="protein sequence ID" value="MFB5191188.1"/>
    <property type="molecule type" value="Genomic_DNA"/>
</dbReference>
<comment type="similarity">
    <text evidence="3">Belongs to the Nudix hydrolase family.</text>
</comment>
<dbReference type="PRINTS" id="PR00502">
    <property type="entry name" value="NUDIXFAMILY"/>
</dbReference>
<feature type="domain" description="Nudix hydrolase" evidence="4">
    <location>
        <begin position="22"/>
        <end position="151"/>
    </location>
</feature>
<evidence type="ECO:0000256" key="1">
    <source>
        <dbReference type="ARBA" id="ARBA00001946"/>
    </source>
</evidence>